<dbReference type="EMBL" id="MCZK01000001">
    <property type="protein sequence ID" value="PMM78489.1"/>
    <property type="molecule type" value="Genomic_DNA"/>
</dbReference>
<evidence type="ECO:0000313" key="3">
    <source>
        <dbReference type="EMBL" id="PMM78489.1"/>
    </source>
</evidence>
<keyword evidence="1" id="KW-0812">Transmembrane</keyword>
<dbReference type="Proteomes" id="UP000235406">
    <property type="component" value="Unassembled WGS sequence"/>
</dbReference>
<keyword evidence="1" id="KW-1133">Transmembrane helix</keyword>
<comment type="caution">
    <text evidence="3">The sequence shown here is derived from an EMBL/GenBank/DDBJ whole genome shotgun (WGS) entry which is preliminary data.</text>
</comment>
<feature type="transmembrane region" description="Helical" evidence="1">
    <location>
        <begin position="258"/>
        <end position="274"/>
    </location>
</feature>
<proteinExistence type="predicted"/>
<keyword evidence="1" id="KW-0472">Membrane</keyword>
<dbReference type="GO" id="GO:0016020">
    <property type="term" value="C:membrane"/>
    <property type="evidence" value="ECO:0007669"/>
    <property type="project" value="InterPro"/>
</dbReference>
<organism evidence="3 4">
    <name type="scientific">Vibrio lentus</name>
    <dbReference type="NCBI Taxonomy" id="136468"/>
    <lineage>
        <taxon>Bacteria</taxon>
        <taxon>Pseudomonadati</taxon>
        <taxon>Pseudomonadota</taxon>
        <taxon>Gammaproteobacteria</taxon>
        <taxon>Vibrionales</taxon>
        <taxon>Vibrionaceae</taxon>
        <taxon>Vibrio</taxon>
    </lineage>
</organism>
<feature type="transmembrane region" description="Helical" evidence="1">
    <location>
        <begin position="170"/>
        <end position="191"/>
    </location>
</feature>
<feature type="transmembrane region" description="Helical" evidence="1">
    <location>
        <begin position="137"/>
        <end position="158"/>
    </location>
</feature>
<reference evidence="4" key="1">
    <citation type="submission" date="2016-07" db="EMBL/GenBank/DDBJ databases">
        <title>Nontailed viruses are major unrecognized killers of bacteria in the ocean.</title>
        <authorList>
            <person name="Kauffman K."/>
            <person name="Hussain F."/>
            <person name="Yang J."/>
            <person name="Arevalo P."/>
            <person name="Brown J."/>
            <person name="Cutler M."/>
            <person name="Kelly L."/>
            <person name="Polz M.F."/>
        </authorList>
    </citation>
    <scope>NUCLEOTIDE SEQUENCE [LARGE SCALE GENOMIC DNA]</scope>
    <source>
        <strain evidence="4">10N.261.46.F8</strain>
    </source>
</reference>
<dbReference type="RefSeq" id="WP_102433646.1">
    <property type="nucleotide sequence ID" value="NZ_CAWNVI010000001.1"/>
</dbReference>
<evidence type="ECO:0000256" key="1">
    <source>
        <dbReference type="SAM" id="Phobius"/>
    </source>
</evidence>
<feature type="domain" description="EamA" evidence="2">
    <location>
        <begin position="2"/>
        <end position="127"/>
    </location>
</feature>
<evidence type="ECO:0000313" key="4">
    <source>
        <dbReference type="Proteomes" id="UP000235406"/>
    </source>
</evidence>
<feature type="transmembrane region" description="Helical" evidence="1">
    <location>
        <begin position="110"/>
        <end position="130"/>
    </location>
</feature>
<dbReference type="OrthoDB" id="5875576at2"/>
<feature type="transmembrane region" description="Helical" evidence="1">
    <location>
        <begin position="58"/>
        <end position="79"/>
    </location>
</feature>
<name>A0A2N7KPA6_9VIBR</name>
<gene>
    <name evidence="3" type="ORF">BCT49_00010</name>
</gene>
<dbReference type="Pfam" id="PF00892">
    <property type="entry name" value="EamA"/>
    <property type="match status" value="2"/>
</dbReference>
<dbReference type="AlphaFoldDB" id="A0A2N7KPA6"/>
<accession>A0A2N7KPA6</accession>
<dbReference type="InterPro" id="IPR037185">
    <property type="entry name" value="EmrE-like"/>
</dbReference>
<feature type="transmembrane region" description="Helical" evidence="1">
    <location>
        <begin position="30"/>
        <end position="51"/>
    </location>
</feature>
<protein>
    <recommendedName>
        <fullName evidence="2">EamA domain-containing protein</fullName>
    </recommendedName>
</protein>
<dbReference type="SUPFAM" id="SSF103481">
    <property type="entry name" value="Multidrug resistance efflux transporter EmrE"/>
    <property type="match status" value="2"/>
</dbReference>
<evidence type="ECO:0000259" key="2">
    <source>
        <dbReference type="Pfam" id="PF00892"/>
    </source>
</evidence>
<dbReference type="InterPro" id="IPR000620">
    <property type="entry name" value="EamA_dom"/>
</dbReference>
<feature type="domain" description="EamA" evidence="2">
    <location>
        <begin position="143"/>
        <end position="272"/>
    </location>
</feature>
<sequence length="275" mass="30418">MWVIAAVLSAFFLSIRDVSTKSSKINGLKSAYFTLLIIQPLSLIIILYNGFQWFEFKLLKILLIASLLDSLAIVAYSYAIKAGKVSASAPILCLIPVFQLGINFGWYGEVPSFLSLSGVVLSIVFVMYSYKFNVRNMLSNLSSLLMVCVAFCWAISSIFHKNGAQVLDPILWTCLVVSTSYVLVTFYIFVFTKEDLSTEEIQMNIVTSLAHFMTLITFYWASSLGNVAFVSVIRRLSALFSALFATILLKETVSNRQWVGIVGVMLGASLVVLGA</sequence>